<dbReference type="AlphaFoldDB" id="A0A2S0NCH7"/>
<dbReference type="Proteomes" id="UP000237889">
    <property type="component" value="Chromosome"/>
</dbReference>
<name>A0A2S0NCH7_9HYPH</name>
<dbReference type="SUPFAM" id="SSF56655">
    <property type="entry name" value="Carbohydrate phosphatase"/>
    <property type="match status" value="1"/>
</dbReference>
<dbReference type="OrthoDB" id="9785695at2"/>
<comment type="similarity">
    <text evidence="2">Belongs to the inositol monophosphatase superfamily.</text>
</comment>
<dbReference type="GO" id="GO:0007165">
    <property type="term" value="P:signal transduction"/>
    <property type="evidence" value="ECO:0007669"/>
    <property type="project" value="TreeGrafter"/>
</dbReference>
<gene>
    <name evidence="6" type="primary">hisN</name>
    <name evidence="6" type="ORF">C6569_12755</name>
</gene>
<dbReference type="Gene3D" id="3.30.540.10">
    <property type="entry name" value="Fructose-1,6-Bisphosphatase, subunit A, domain 1"/>
    <property type="match status" value="1"/>
</dbReference>
<dbReference type="FunFam" id="3.30.540.10:FF:000030">
    <property type="entry name" value="Inositol monophosphatase"/>
    <property type="match status" value="1"/>
</dbReference>
<dbReference type="GO" id="GO:0046872">
    <property type="term" value="F:metal ion binding"/>
    <property type="evidence" value="ECO:0007669"/>
    <property type="project" value="UniProtKB-KW"/>
</dbReference>
<organism evidence="6 7">
    <name type="scientific">Phreatobacter cathodiphilus</name>
    <dbReference type="NCBI Taxonomy" id="1868589"/>
    <lineage>
        <taxon>Bacteria</taxon>
        <taxon>Pseudomonadati</taxon>
        <taxon>Pseudomonadota</taxon>
        <taxon>Alphaproteobacteria</taxon>
        <taxon>Hyphomicrobiales</taxon>
        <taxon>Phreatobacteraceae</taxon>
        <taxon>Phreatobacter</taxon>
    </lineage>
</organism>
<feature type="binding site" evidence="5">
    <location>
        <position position="89"/>
    </location>
    <ligand>
        <name>Mg(2+)</name>
        <dbReference type="ChEBI" id="CHEBI:18420"/>
        <label>1</label>
        <note>catalytic</note>
    </ligand>
</feature>
<evidence type="ECO:0000256" key="4">
    <source>
        <dbReference type="NCBIfam" id="TIGR02067"/>
    </source>
</evidence>
<dbReference type="KEGG" id="phr:C6569_12755"/>
<dbReference type="GO" id="GO:0008934">
    <property type="term" value="F:inositol monophosphate 1-phosphatase activity"/>
    <property type="evidence" value="ECO:0007669"/>
    <property type="project" value="TreeGrafter"/>
</dbReference>
<feature type="binding site" evidence="5">
    <location>
        <position position="88"/>
    </location>
    <ligand>
        <name>Mg(2+)</name>
        <dbReference type="ChEBI" id="CHEBI:18420"/>
        <label>1</label>
        <note>catalytic</note>
    </ligand>
</feature>
<dbReference type="Gene3D" id="3.40.190.80">
    <property type="match status" value="1"/>
</dbReference>
<evidence type="ECO:0000256" key="1">
    <source>
        <dbReference type="ARBA" id="ARBA00001946"/>
    </source>
</evidence>
<dbReference type="InterPro" id="IPR000760">
    <property type="entry name" value="Inositol_monophosphatase-like"/>
</dbReference>
<evidence type="ECO:0000313" key="7">
    <source>
        <dbReference type="Proteomes" id="UP000237889"/>
    </source>
</evidence>
<dbReference type="PRINTS" id="PR00377">
    <property type="entry name" value="IMPHPHTASES"/>
</dbReference>
<feature type="binding site" evidence="5">
    <location>
        <position position="70"/>
    </location>
    <ligand>
        <name>Mg(2+)</name>
        <dbReference type="ChEBI" id="CHEBI:18420"/>
        <label>1</label>
        <note>catalytic</note>
    </ligand>
</feature>
<dbReference type="GO" id="GO:0006020">
    <property type="term" value="P:inositol metabolic process"/>
    <property type="evidence" value="ECO:0007669"/>
    <property type="project" value="TreeGrafter"/>
</dbReference>
<dbReference type="RefSeq" id="WP_106749209.1">
    <property type="nucleotide sequence ID" value="NZ_CP027668.1"/>
</dbReference>
<dbReference type="EC" id="3.1.3.15" evidence="4"/>
<dbReference type="InterPro" id="IPR011809">
    <property type="entry name" value="His_9_proposed"/>
</dbReference>
<evidence type="ECO:0000256" key="2">
    <source>
        <dbReference type="ARBA" id="ARBA00009759"/>
    </source>
</evidence>
<comment type="cofactor">
    <cofactor evidence="1 5">
        <name>Mg(2+)</name>
        <dbReference type="ChEBI" id="CHEBI:18420"/>
    </cofactor>
</comment>
<proteinExistence type="inferred from homology"/>
<evidence type="ECO:0000256" key="5">
    <source>
        <dbReference type="PIRSR" id="PIRSR600760-2"/>
    </source>
</evidence>
<dbReference type="GO" id="GO:0004401">
    <property type="term" value="F:histidinol-phosphatase activity"/>
    <property type="evidence" value="ECO:0007669"/>
    <property type="project" value="UniProtKB-UniRule"/>
</dbReference>
<dbReference type="CDD" id="cd01641">
    <property type="entry name" value="Bacterial_IMPase_like_1"/>
    <property type="match status" value="1"/>
</dbReference>
<dbReference type="GO" id="GO:0000105">
    <property type="term" value="P:L-histidine biosynthetic process"/>
    <property type="evidence" value="ECO:0007669"/>
    <property type="project" value="UniProtKB-UniRule"/>
</dbReference>
<dbReference type="PANTHER" id="PTHR20854:SF4">
    <property type="entry name" value="INOSITOL-1-MONOPHOSPHATASE-RELATED"/>
    <property type="match status" value="1"/>
</dbReference>
<keyword evidence="5" id="KW-0460">Magnesium</keyword>
<keyword evidence="3" id="KW-0378">Hydrolase</keyword>
<feature type="binding site" evidence="5">
    <location>
        <position position="86"/>
    </location>
    <ligand>
        <name>Mg(2+)</name>
        <dbReference type="ChEBI" id="CHEBI:18420"/>
        <label>1</label>
        <note>catalytic</note>
    </ligand>
</feature>
<dbReference type="EMBL" id="CP027668">
    <property type="protein sequence ID" value="AVO45868.1"/>
    <property type="molecule type" value="Genomic_DNA"/>
</dbReference>
<feature type="binding site" evidence="5">
    <location>
        <position position="213"/>
    </location>
    <ligand>
        <name>Mg(2+)</name>
        <dbReference type="ChEBI" id="CHEBI:18420"/>
        <label>1</label>
        <note>catalytic</note>
    </ligand>
</feature>
<keyword evidence="7" id="KW-1185">Reference proteome</keyword>
<evidence type="ECO:0000256" key="3">
    <source>
        <dbReference type="ARBA" id="ARBA00022801"/>
    </source>
</evidence>
<protein>
    <recommendedName>
        <fullName evidence="4">Histidinol-phosphatase</fullName>
        <ecNumber evidence="4">3.1.3.15</ecNumber>
    </recommendedName>
</protein>
<evidence type="ECO:0000313" key="6">
    <source>
        <dbReference type="EMBL" id="AVO45868.1"/>
    </source>
</evidence>
<sequence length="260" mass="27872">MSAVDFESFVRELARLSGEAILPFFRTAIGVENKAGLGHFDPVTEGDRAGEAVMRQMIKRTFPDHGIIGEEYGEENAGAENVWILDPIDGTKAFIAGIPVWGTLIGLARHGAPVFGMMHQPFIGERFWGDGAGARYEGPAGNRSLMVRPCEGLEAATIMTTSPRLFDSETRGRFDAVEARCRTYRYGADCYAYCMLAAGHVDLVVEAGLKPYDIVALVPIIEGAGGIVTTWDGGPASAGGRIVAAGDRRVHEQALAILNA</sequence>
<reference evidence="6 7" key="1">
    <citation type="submission" date="2018-03" db="EMBL/GenBank/DDBJ databases">
        <title>Genome sequencing of Phreatobacter sp.</title>
        <authorList>
            <person name="Kim S.-J."/>
            <person name="Heo J."/>
            <person name="Kwon S.-W."/>
        </authorList>
    </citation>
    <scope>NUCLEOTIDE SEQUENCE [LARGE SCALE GENOMIC DNA]</scope>
    <source>
        <strain evidence="6 7">S-12</strain>
    </source>
</reference>
<dbReference type="PANTHER" id="PTHR20854">
    <property type="entry name" value="INOSITOL MONOPHOSPHATASE"/>
    <property type="match status" value="1"/>
</dbReference>
<accession>A0A2S0NCH7</accession>
<keyword evidence="5" id="KW-0479">Metal-binding</keyword>
<dbReference type="Pfam" id="PF00459">
    <property type="entry name" value="Inositol_P"/>
    <property type="match status" value="1"/>
</dbReference>
<dbReference type="NCBIfam" id="TIGR02067">
    <property type="entry name" value="his_9_HisN"/>
    <property type="match status" value="1"/>
</dbReference>